<evidence type="ECO:0000259" key="3">
    <source>
        <dbReference type="Pfam" id="PF00881"/>
    </source>
</evidence>
<feature type="domain" description="Nitroreductase" evidence="3">
    <location>
        <begin position="241"/>
        <end position="324"/>
    </location>
</feature>
<dbReference type="EMBL" id="JAMPKX010000001">
    <property type="protein sequence ID" value="MEP0945756.1"/>
    <property type="molecule type" value="Genomic_DNA"/>
</dbReference>
<dbReference type="RefSeq" id="WP_190699041.1">
    <property type="nucleotide sequence ID" value="NZ_JAMPKX010000001.1"/>
</dbReference>
<evidence type="ECO:0000256" key="1">
    <source>
        <dbReference type="ARBA" id="ARBA00007118"/>
    </source>
</evidence>
<dbReference type="Proteomes" id="UP001482513">
    <property type="component" value="Unassembled WGS sequence"/>
</dbReference>
<dbReference type="InterPro" id="IPR029479">
    <property type="entry name" value="Nitroreductase"/>
</dbReference>
<reference evidence="4 5" key="1">
    <citation type="submission" date="2022-04" db="EMBL/GenBank/DDBJ databases">
        <title>Positive selection, recombination, and allopatry shape intraspecific diversity of widespread and dominant cyanobacteria.</title>
        <authorList>
            <person name="Wei J."/>
            <person name="Shu W."/>
            <person name="Hu C."/>
        </authorList>
    </citation>
    <scope>NUCLEOTIDE SEQUENCE [LARGE SCALE GENOMIC DNA]</scope>
    <source>
        <strain evidence="4 5">DQ-A4</strain>
    </source>
</reference>
<feature type="domain" description="Nitroreductase" evidence="3">
    <location>
        <begin position="181"/>
        <end position="232"/>
    </location>
</feature>
<evidence type="ECO:0000313" key="4">
    <source>
        <dbReference type="EMBL" id="MEP0945756.1"/>
    </source>
</evidence>
<protein>
    <submittedName>
        <fullName evidence="4">Nitroreductase family protein</fullName>
    </submittedName>
</protein>
<keyword evidence="2" id="KW-0560">Oxidoreductase</keyword>
<dbReference type="Pfam" id="PF00881">
    <property type="entry name" value="Nitroreductase"/>
    <property type="match status" value="2"/>
</dbReference>
<dbReference type="CDD" id="cd02062">
    <property type="entry name" value="Nitro_FMN_reductase"/>
    <property type="match status" value="1"/>
</dbReference>
<keyword evidence="5" id="KW-1185">Reference proteome</keyword>
<comment type="caution">
    <text evidence="4">The sequence shown here is derived from an EMBL/GenBank/DDBJ whole genome shotgun (WGS) entry which is preliminary data.</text>
</comment>
<dbReference type="PANTHER" id="PTHR43673:SF10">
    <property type="entry name" value="NADH DEHYDROGENASE_NAD(P)H NITROREDUCTASE XCC3605-RELATED"/>
    <property type="match status" value="1"/>
</dbReference>
<dbReference type="SUPFAM" id="SSF55469">
    <property type="entry name" value="FMN-dependent nitroreductase-like"/>
    <property type="match status" value="1"/>
</dbReference>
<comment type="similarity">
    <text evidence="1">Belongs to the nitroreductase family.</text>
</comment>
<organism evidence="4 5">
    <name type="scientific">Leptolyngbya subtilissima DQ-A4</name>
    <dbReference type="NCBI Taxonomy" id="2933933"/>
    <lineage>
        <taxon>Bacteria</taxon>
        <taxon>Bacillati</taxon>
        <taxon>Cyanobacteriota</taxon>
        <taxon>Cyanophyceae</taxon>
        <taxon>Leptolyngbyales</taxon>
        <taxon>Leptolyngbyaceae</taxon>
        <taxon>Leptolyngbya group</taxon>
        <taxon>Leptolyngbya</taxon>
    </lineage>
</organism>
<dbReference type="Gene3D" id="3.40.109.10">
    <property type="entry name" value="NADH Oxidase"/>
    <property type="match status" value="1"/>
</dbReference>
<evidence type="ECO:0000313" key="5">
    <source>
        <dbReference type="Proteomes" id="UP001482513"/>
    </source>
</evidence>
<evidence type="ECO:0000256" key="2">
    <source>
        <dbReference type="ARBA" id="ARBA00023002"/>
    </source>
</evidence>
<accession>A0ABV0JZ10</accession>
<sequence length="346" mass="39913">MSINLSKNSVKSAIKNTSEKYILRVAVRSRFLSSLYYTVFSEAFGRENQACIYGKILYQESLNSKDHNSYLLRRNIHRIEKGILMRPRRSIFASDYIEETFQAYKKSLLNNKDCEELGWAHDVLSEYFSITGTEVNIDKCRQEFLKLESLKVINPPKIPYKRGNLDQFSVDYKALLDLSIQRRSVRWYLQKPVPRDLIDQAITVAALAPSACNRQPFEFRVFDDPDLVRQISSIPMGTKGFHENFPAVIVVVGKLRAYFSERDRHIIYIDASLASMALMYAFETLGLSSCPINWPDIESKEEQMADLLNLQLDERPVMLISLGYPDPTGMIAYSQKKSLSQIRKFN</sequence>
<name>A0ABV0JZ10_9CYAN</name>
<gene>
    <name evidence="4" type="ORF">NC992_02625</name>
</gene>
<dbReference type="PANTHER" id="PTHR43673">
    <property type="entry name" value="NAD(P)H NITROREDUCTASE YDGI-RELATED"/>
    <property type="match status" value="1"/>
</dbReference>
<proteinExistence type="inferred from homology"/>
<dbReference type="InterPro" id="IPR000415">
    <property type="entry name" value="Nitroreductase-like"/>
</dbReference>